<proteinExistence type="predicted"/>
<dbReference type="Proteomes" id="UP001461163">
    <property type="component" value="Unassembled WGS sequence"/>
</dbReference>
<evidence type="ECO:0000313" key="4">
    <source>
        <dbReference type="Proteomes" id="UP001461163"/>
    </source>
</evidence>
<sequence>MILTETPRRKLVTQLVTWGHWFALSNMILAIAIASVYIFSSPAPETPLGITYLLTNWVSHIGFLTFFGFIILILPLCYLVPNARTVKVVSAVLAAVALAMLGFDALLYNKYGVHLSFSTAEMLRSEANTSMSLFGWQRWAFFFLIFIFWLSAQLVIANALWKRVARLQKRKLALPISSFFVVCFVSSHALHIWADANLYHPIVQQDDLFPLSYPATAKTLMSRYDLLDRDNYEQRLELQFDDRISQINYPLSPLYCSVSAQKKVLLLVNSETQARTLETTIAHSIPLYADQSSASDSQRSYLFGLPELYHSALSNKTPILLELPAALGLQVGIFANKLEAGKQAQKFSQQWSDFEQGVTSAKTNLAIGFVSNEQLSDILTTSQVMQDYQVLVVNKTEAGEYALYSTNTLFANFASSEDLAPTILNLLGCNAPTQNYSTGRDLSKPGRDWLVTTQERMVIVMQDDKRIEVSSNGNSKVYNLLTAKELPDDADTRLLSQAIKRLSSFAAPR</sequence>
<dbReference type="InterPro" id="IPR024588">
    <property type="entry name" value="YejM_N"/>
</dbReference>
<name>A0ABU9T0E9_9ALTE</name>
<keyword evidence="1" id="KW-0472">Membrane</keyword>
<feature type="transmembrane region" description="Helical" evidence="1">
    <location>
        <begin position="60"/>
        <end position="81"/>
    </location>
</feature>
<protein>
    <submittedName>
        <fullName evidence="3">DUF3413 domain-containing protein</fullName>
    </submittedName>
</protein>
<organism evidence="3 4">
    <name type="scientific">Paraglaciecola mesophila</name>
    <dbReference type="NCBI Taxonomy" id="197222"/>
    <lineage>
        <taxon>Bacteria</taxon>
        <taxon>Pseudomonadati</taxon>
        <taxon>Pseudomonadota</taxon>
        <taxon>Gammaproteobacteria</taxon>
        <taxon>Alteromonadales</taxon>
        <taxon>Alteromonadaceae</taxon>
        <taxon>Paraglaciecola</taxon>
    </lineage>
</organism>
<evidence type="ECO:0000313" key="3">
    <source>
        <dbReference type="EMBL" id="MEM5499616.1"/>
    </source>
</evidence>
<dbReference type="RefSeq" id="WP_342882697.1">
    <property type="nucleotide sequence ID" value="NZ_JBBMQS010000015.1"/>
</dbReference>
<comment type="caution">
    <text evidence="3">The sequence shown here is derived from an EMBL/GenBank/DDBJ whole genome shotgun (WGS) entry which is preliminary data.</text>
</comment>
<dbReference type="EMBL" id="JBBMQS010000015">
    <property type="protein sequence ID" value="MEM5499616.1"/>
    <property type="molecule type" value="Genomic_DNA"/>
</dbReference>
<feature type="transmembrane region" description="Helical" evidence="1">
    <location>
        <begin position="88"/>
        <end position="108"/>
    </location>
</feature>
<keyword evidence="4" id="KW-1185">Reference proteome</keyword>
<reference evidence="3 4" key="1">
    <citation type="submission" date="2024-03" db="EMBL/GenBank/DDBJ databases">
        <title>Community enrichment and isolation of bacterial strains for fucoidan degradation.</title>
        <authorList>
            <person name="Sichert A."/>
        </authorList>
    </citation>
    <scope>NUCLEOTIDE SEQUENCE [LARGE SCALE GENOMIC DNA]</scope>
    <source>
        <strain evidence="3 4">AS12</strain>
    </source>
</reference>
<keyword evidence="1" id="KW-1133">Transmembrane helix</keyword>
<dbReference type="InterPro" id="IPR017850">
    <property type="entry name" value="Alkaline_phosphatase_core_sf"/>
</dbReference>
<feature type="domain" description="Inner membrane protein YejM N-terminal" evidence="2">
    <location>
        <begin position="7"/>
        <end position="256"/>
    </location>
</feature>
<keyword evidence="1" id="KW-0812">Transmembrane</keyword>
<feature type="transmembrane region" description="Helical" evidence="1">
    <location>
        <begin position="21"/>
        <end position="40"/>
    </location>
</feature>
<feature type="transmembrane region" description="Helical" evidence="1">
    <location>
        <begin position="172"/>
        <end position="194"/>
    </location>
</feature>
<evidence type="ECO:0000259" key="2">
    <source>
        <dbReference type="Pfam" id="PF11893"/>
    </source>
</evidence>
<gene>
    <name evidence="3" type="ORF">WNY77_19550</name>
</gene>
<evidence type="ECO:0000256" key="1">
    <source>
        <dbReference type="SAM" id="Phobius"/>
    </source>
</evidence>
<dbReference type="SUPFAM" id="SSF53649">
    <property type="entry name" value="Alkaline phosphatase-like"/>
    <property type="match status" value="1"/>
</dbReference>
<feature type="transmembrane region" description="Helical" evidence="1">
    <location>
        <begin position="139"/>
        <end position="160"/>
    </location>
</feature>
<accession>A0ABU9T0E9</accession>
<dbReference type="Pfam" id="PF11893">
    <property type="entry name" value="DUF3413"/>
    <property type="match status" value="1"/>
</dbReference>